<accession>A0A0S2DQN6</accession>
<name>A0A0S2DQN6_LYSEN</name>
<dbReference type="AlphaFoldDB" id="A0A0S2DQN6"/>
<protein>
    <submittedName>
        <fullName evidence="1">Uncharacterized protein</fullName>
    </submittedName>
</protein>
<reference evidence="1 2" key="1">
    <citation type="submission" date="2015-11" db="EMBL/GenBank/DDBJ databases">
        <title>Genome sequences of Lysobacter enzymogenes strain C3 and Lysobacter antibioticus ATCC 29479.</title>
        <authorList>
            <person name="Kobayashi D.Y."/>
        </authorList>
    </citation>
    <scope>NUCLEOTIDE SEQUENCE [LARGE SCALE GENOMIC DNA]</scope>
    <source>
        <strain evidence="1 2">C3</strain>
    </source>
</reference>
<evidence type="ECO:0000313" key="1">
    <source>
        <dbReference type="EMBL" id="ALN60871.1"/>
    </source>
</evidence>
<sequence length="148" mass="16104">MNFFCKAKLTLAMIAMGALSSTAAIAGEGTASASSGGYSMDIWASPQTVYTPRGGVGSTNIHWTWNRVAGAPPYGCLYVQNPDTGKWQVVQCEHPRNWYTTYIPWIAGGRNTYFRIAVQFDTVTHDQPAFIEYSPSGNTILSVVGVEQ</sequence>
<gene>
    <name evidence="1" type="ORF">GLE_5530</name>
</gene>
<dbReference type="Proteomes" id="UP000061569">
    <property type="component" value="Chromosome"/>
</dbReference>
<dbReference type="KEGG" id="lez:GLE_5530"/>
<dbReference type="PATRIC" id="fig|69.6.peg.5448"/>
<evidence type="ECO:0000313" key="2">
    <source>
        <dbReference type="Proteomes" id="UP000061569"/>
    </source>
</evidence>
<organism evidence="1 2">
    <name type="scientific">Lysobacter enzymogenes</name>
    <dbReference type="NCBI Taxonomy" id="69"/>
    <lineage>
        <taxon>Bacteria</taxon>
        <taxon>Pseudomonadati</taxon>
        <taxon>Pseudomonadota</taxon>
        <taxon>Gammaproteobacteria</taxon>
        <taxon>Lysobacterales</taxon>
        <taxon>Lysobacteraceae</taxon>
        <taxon>Lysobacter</taxon>
    </lineage>
</organism>
<proteinExistence type="predicted"/>
<dbReference type="EMBL" id="CP013140">
    <property type="protein sequence ID" value="ALN60871.1"/>
    <property type="molecule type" value="Genomic_DNA"/>
</dbReference>